<dbReference type="Proteomes" id="UP000249402">
    <property type="component" value="Unassembled WGS sequence"/>
</dbReference>
<organism evidence="1 2">
    <name type="scientific">Aspergillus ibericus CBS 121593</name>
    <dbReference type="NCBI Taxonomy" id="1448316"/>
    <lineage>
        <taxon>Eukaryota</taxon>
        <taxon>Fungi</taxon>
        <taxon>Dikarya</taxon>
        <taxon>Ascomycota</taxon>
        <taxon>Pezizomycotina</taxon>
        <taxon>Eurotiomycetes</taxon>
        <taxon>Eurotiomycetidae</taxon>
        <taxon>Eurotiales</taxon>
        <taxon>Aspergillaceae</taxon>
        <taxon>Aspergillus</taxon>
        <taxon>Aspergillus subgen. Circumdati</taxon>
    </lineage>
</organism>
<sequence>MHDSFSPQSPVPVPIPIPIPIPIPNSPIPNTPVQPILPTRSYHPFNSMVQPRRSPLIQTLHTSYIVHNTYAQVPTYMDGYGYVYICTSPWSTYPSTLPTLPTYIHTYIHIHTYTHTHIHTYTHTHIHKYRLTKQDQNSTQNTLSCRVASHELNSGYLHMYLPS</sequence>
<dbReference type="RefSeq" id="XP_025574841.1">
    <property type="nucleotide sequence ID" value="XM_025713330.1"/>
</dbReference>
<proteinExistence type="predicted"/>
<evidence type="ECO:0000313" key="2">
    <source>
        <dbReference type="Proteomes" id="UP000249402"/>
    </source>
</evidence>
<dbReference type="EMBL" id="KZ824440">
    <property type="protein sequence ID" value="RAL00514.1"/>
    <property type="molecule type" value="Genomic_DNA"/>
</dbReference>
<name>A0A395H2Q9_9EURO</name>
<keyword evidence="2" id="KW-1185">Reference proteome</keyword>
<reference evidence="1 2" key="1">
    <citation type="submission" date="2018-02" db="EMBL/GenBank/DDBJ databases">
        <title>The genomes of Aspergillus section Nigri reveals drivers in fungal speciation.</title>
        <authorList>
            <consortium name="DOE Joint Genome Institute"/>
            <person name="Vesth T.C."/>
            <person name="Nybo J."/>
            <person name="Theobald S."/>
            <person name="Brandl J."/>
            <person name="Frisvad J.C."/>
            <person name="Nielsen K.F."/>
            <person name="Lyhne E.K."/>
            <person name="Kogle M.E."/>
            <person name="Kuo A."/>
            <person name="Riley R."/>
            <person name="Clum A."/>
            <person name="Nolan M."/>
            <person name="Lipzen A."/>
            <person name="Salamov A."/>
            <person name="Henrissat B."/>
            <person name="Wiebenga A."/>
            <person name="De vries R.P."/>
            <person name="Grigoriev I.V."/>
            <person name="Mortensen U.H."/>
            <person name="Andersen M.R."/>
            <person name="Baker S.E."/>
        </authorList>
    </citation>
    <scope>NUCLEOTIDE SEQUENCE [LARGE SCALE GENOMIC DNA]</scope>
    <source>
        <strain evidence="1 2">CBS 121593</strain>
    </source>
</reference>
<dbReference type="VEuPathDB" id="FungiDB:BO80DRAFT_101030"/>
<protein>
    <submittedName>
        <fullName evidence="1">Uncharacterized protein</fullName>
    </submittedName>
</protein>
<dbReference type="GeneID" id="37218195"/>
<accession>A0A395H2Q9</accession>
<dbReference type="AlphaFoldDB" id="A0A395H2Q9"/>
<evidence type="ECO:0000313" key="1">
    <source>
        <dbReference type="EMBL" id="RAL00514.1"/>
    </source>
</evidence>
<gene>
    <name evidence="1" type="ORF">BO80DRAFT_101030</name>
</gene>